<gene>
    <name evidence="1" type="ORF">S01H1_36734</name>
</gene>
<feature type="non-terminal residue" evidence="1">
    <location>
        <position position="1"/>
    </location>
</feature>
<sequence>YDENEKSALAKVVCSGKWGRLDGSEVSRFERHFAAYQGAKHGIAVTSGTVALRIALLAMGIRPGDEVIVPAYTFMATATCVIESNATPIFVDIEPDTYNIAPKAIEAAITDRTKAIIPVHFGGLSADMDTIMSIAKQNNLTVIEDAAHAHGAEYKGRRLGSIGHMGCFSFQSTKNLNSGEGGIITTCDDKLAVACRSIHNCGRVEQGQCYKYHTISGNYRMTEFQGAILNSQLDRLDQQCTRREQNGKYLAERLSQIPGIEPQARRCCET</sequence>
<reference evidence="1" key="1">
    <citation type="journal article" date="2014" name="Front. Microbiol.">
        <title>High frequency of phylogenetically diverse reductive dehalogenase-homologous genes in deep subseafloor sedimentary metagenomes.</title>
        <authorList>
            <person name="Kawai M."/>
            <person name="Futagami T."/>
            <person name="Toyoda A."/>
            <person name="Takaki Y."/>
            <person name="Nishi S."/>
            <person name="Hori S."/>
            <person name="Arai W."/>
            <person name="Tsubouchi T."/>
            <person name="Morono Y."/>
            <person name="Uchiyama I."/>
            <person name="Ito T."/>
            <person name="Fujiyama A."/>
            <person name="Inagaki F."/>
            <person name="Takami H."/>
        </authorList>
    </citation>
    <scope>NUCLEOTIDE SEQUENCE</scope>
    <source>
        <strain evidence="1">Expedition CK06-06</strain>
    </source>
</reference>
<dbReference type="InterPro" id="IPR015422">
    <property type="entry name" value="PyrdxlP-dep_Trfase_small"/>
</dbReference>
<dbReference type="AlphaFoldDB" id="X0V2V7"/>
<accession>X0V2V7</accession>
<dbReference type="PANTHER" id="PTHR30244">
    <property type="entry name" value="TRANSAMINASE"/>
    <property type="match status" value="1"/>
</dbReference>
<evidence type="ECO:0000313" key="1">
    <source>
        <dbReference type="EMBL" id="GAG06868.1"/>
    </source>
</evidence>
<proteinExistence type="predicted"/>
<dbReference type="InterPro" id="IPR000653">
    <property type="entry name" value="DegT/StrS_aminotransferase"/>
</dbReference>
<dbReference type="InterPro" id="IPR015424">
    <property type="entry name" value="PyrdxlP-dep_Trfase"/>
</dbReference>
<organism evidence="1">
    <name type="scientific">marine sediment metagenome</name>
    <dbReference type="NCBI Taxonomy" id="412755"/>
    <lineage>
        <taxon>unclassified sequences</taxon>
        <taxon>metagenomes</taxon>
        <taxon>ecological metagenomes</taxon>
    </lineage>
</organism>
<comment type="caution">
    <text evidence="1">The sequence shown here is derived from an EMBL/GenBank/DDBJ whole genome shotgun (WGS) entry which is preliminary data.</text>
</comment>
<dbReference type="PANTHER" id="PTHR30244:SF34">
    <property type="entry name" value="DTDP-4-AMINO-4,6-DIDEOXYGALACTOSE TRANSAMINASE"/>
    <property type="match status" value="1"/>
</dbReference>
<dbReference type="EMBL" id="BARS01023035">
    <property type="protein sequence ID" value="GAG06868.1"/>
    <property type="molecule type" value="Genomic_DNA"/>
</dbReference>
<dbReference type="Pfam" id="PF01041">
    <property type="entry name" value="DegT_DnrJ_EryC1"/>
    <property type="match status" value="1"/>
</dbReference>
<dbReference type="SUPFAM" id="SSF53383">
    <property type="entry name" value="PLP-dependent transferases"/>
    <property type="match status" value="1"/>
</dbReference>
<name>X0V2V7_9ZZZZ</name>
<dbReference type="GO" id="GO:0008483">
    <property type="term" value="F:transaminase activity"/>
    <property type="evidence" value="ECO:0007669"/>
    <property type="project" value="TreeGrafter"/>
</dbReference>
<dbReference type="InterPro" id="IPR015421">
    <property type="entry name" value="PyrdxlP-dep_Trfase_major"/>
</dbReference>
<dbReference type="CDD" id="cd00616">
    <property type="entry name" value="AHBA_syn"/>
    <property type="match status" value="1"/>
</dbReference>
<dbReference type="Gene3D" id="3.90.1150.10">
    <property type="entry name" value="Aspartate Aminotransferase, domain 1"/>
    <property type="match status" value="1"/>
</dbReference>
<dbReference type="GO" id="GO:0030170">
    <property type="term" value="F:pyridoxal phosphate binding"/>
    <property type="evidence" value="ECO:0007669"/>
    <property type="project" value="TreeGrafter"/>
</dbReference>
<protein>
    <recommendedName>
        <fullName evidence="2">DegT/DnrJ/EryC1/StrS family aminotransferase</fullName>
    </recommendedName>
</protein>
<feature type="non-terminal residue" evidence="1">
    <location>
        <position position="270"/>
    </location>
</feature>
<evidence type="ECO:0008006" key="2">
    <source>
        <dbReference type="Google" id="ProtNLM"/>
    </source>
</evidence>
<dbReference type="Gene3D" id="3.40.640.10">
    <property type="entry name" value="Type I PLP-dependent aspartate aminotransferase-like (Major domain)"/>
    <property type="match status" value="1"/>
</dbReference>
<dbReference type="GO" id="GO:0000271">
    <property type="term" value="P:polysaccharide biosynthetic process"/>
    <property type="evidence" value="ECO:0007669"/>
    <property type="project" value="TreeGrafter"/>
</dbReference>